<proteinExistence type="predicted"/>
<sequence length="72" mass="8118">MNEPIVVVFSSTAHLLIGSIYSPNNCDVCKTSGPVAIRSRRNRDRTDHRTVRFYFVPSKGGRGNNRRMPPNT</sequence>
<name>A0A132AGZ2_SARSC</name>
<organism evidence="1 2">
    <name type="scientific">Sarcoptes scabiei</name>
    <name type="common">Itch mite</name>
    <name type="synonym">Acarus scabiei</name>
    <dbReference type="NCBI Taxonomy" id="52283"/>
    <lineage>
        <taxon>Eukaryota</taxon>
        <taxon>Metazoa</taxon>
        <taxon>Ecdysozoa</taxon>
        <taxon>Arthropoda</taxon>
        <taxon>Chelicerata</taxon>
        <taxon>Arachnida</taxon>
        <taxon>Acari</taxon>
        <taxon>Acariformes</taxon>
        <taxon>Sarcoptiformes</taxon>
        <taxon>Astigmata</taxon>
        <taxon>Psoroptidia</taxon>
        <taxon>Sarcoptoidea</taxon>
        <taxon>Sarcoptidae</taxon>
        <taxon>Sarcoptinae</taxon>
        <taxon>Sarcoptes</taxon>
    </lineage>
</organism>
<protein>
    <submittedName>
        <fullName evidence="1">Uncharacterized protein</fullName>
    </submittedName>
</protein>
<dbReference type="Proteomes" id="UP000616769">
    <property type="component" value="Unassembled WGS sequence"/>
</dbReference>
<gene>
    <name evidence="1" type="ORF">QR98_0088120</name>
</gene>
<dbReference type="EMBL" id="JXLN01014821">
    <property type="protein sequence ID" value="KPM10261.1"/>
    <property type="molecule type" value="Genomic_DNA"/>
</dbReference>
<comment type="caution">
    <text evidence="1">The sequence shown here is derived from an EMBL/GenBank/DDBJ whole genome shotgun (WGS) entry which is preliminary data.</text>
</comment>
<dbReference type="VEuPathDB" id="VectorBase:SSCA000120"/>
<accession>A0A132AGZ2</accession>
<dbReference type="AlphaFoldDB" id="A0A132AGZ2"/>
<evidence type="ECO:0000313" key="1">
    <source>
        <dbReference type="EMBL" id="KPM10261.1"/>
    </source>
</evidence>
<reference evidence="1 2" key="1">
    <citation type="journal article" date="2015" name="Parasit. Vectors">
        <title>Draft genome of the scabies mite.</title>
        <authorList>
            <person name="Rider S.D.Jr."/>
            <person name="Morgan M.S."/>
            <person name="Arlian L.G."/>
        </authorList>
    </citation>
    <scope>NUCLEOTIDE SEQUENCE [LARGE SCALE GENOMIC DNA]</scope>
    <source>
        <strain evidence="1">Arlian Lab</strain>
    </source>
</reference>
<evidence type="ECO:0000313" key="2">
    <source>
        <dbReference type="Proteomes" id="UP000616769"/>
    </source>
</evidence>